<dbReference type="OrthoDB" id="4256927at2"/>
<reference evidence="2 3" key="1">
    <citation type="submission" date="2018-03" db="EMBL/GenBank/DDBJ databases">
        <title>Genomic Encyclopedia of Type Strains, Phase III (KMG-III): the genomes of soil and plant-associated and newly described type strains.</title>
        <authorList>
            <person name="Whitman W."/>
        </authorList>
    </citation>
    <scope>NUCLEOTIDE SEQUENCE [LARGE SCALE GENOMIC DNA]</scope>
    <source>
        <strain evidence="2 3">CGMCC 4.7097</strain>
    </source>
</reference>
<accession>A0A2P8IH82</accession>
<dbReference type="Proteomes" id="UP000241118">
    <property type="component" value="Unassembled WGS sequence"/>
</dbReference>
<dbReference type="CDD" id="cd04301">
    <property type="entry name" value="NAT_SF"/>
    <property type="match status" value="1"/>
</dbReference>
<dbReference type="InterPro" id="IPR000182">
    <property type="entry name" value="GNAT_dom"/>
</dbReference>
<keyword evidence="3" id="KW-1185">Reference proteome</keyword>
<evidence type="ECO:0000313" key="2">
    <source>
        <dbReference type="EMBL" id="PSL57825.1"/>
    </source>
</evidence>
<evidence type="ECO:0000259" key="1">
    <source>
        <dbReference type="PROSITE" id="PS51186"/>
    </source>
</evidence>
<dbReference type="EMBL" id="PYAX01000001">
    <property type="protein sequence ID" value="PSL57825.1"/>
    <property type="molecule type" value="Genomic_DNA"/>
</dbReference>
<dbReference type="AlphaFoldDB" id="A0A2P8IH82"/>
<feature type="domain" description="N-acetyltransferase" evidence="1">
    <location>
        <begin position="1"/>
        <end position="157"/>
    </location>
</feature>
<dbReference type="InterPro" id="IPR016181">
    <property type="entry name" value="Acyl_CoA_acyltransferase"/>
</dbReference>
<dbReference type="GO" id="GO:0016747">
    <property type="term" value="F:acyltransferase activity, transferring groups other than amino-acyl groups"/>
    <property type="evidence" value="ECO:0007669"/>
    <property type="project" value="InterPro"/>
</dbReference>
<dbReference type="Pfam" id="PF00583">
    <property type="entry name" value="Acetyltransf_1"/>
    <property type="match status" value="1"/>
</dbReference>
<organism evidence="2 3">
    <name type="scientific">Saccharothrix carnea</name>
    <dbReference type="NCBI Taxonomy" id="1280637"/>
    <lineage>
        <taxon>Bacteria</taxon>
        <taxon>Bacillati</taxon>
        <taxon>Actinomycetota</taxon>
        <taxon>Actinomycetes</taxon>
        <taxon>Pseudonocardiales</taxon>
        <taxon>Pseudonocardiaceae</taxon>
        <taxon>Saccharothrix</taxon>
    </lineage>
</organism>
<name>A0A2P8IH82_SACCR</name>
<gene>
    <name evidence="2" type="ORF">B0I31_10136</name>
</gene>
<dbReference type="SUPFAM" id="SSF55729">
    <property type="entry name" value="Acyl-CoA N-acyltransferases (Nat)"/>
    <property type="match status" value="1"/>
</dbReference>
<proteinExistence type="predicted"/>
<keyword evidence="2" id="KW-0808">Transferase</keyword>
<dbReference type="PROSITE" id="PS51186">
    <property type="entry name" value="GNAT"/>
    <property type="match status" value="1"/>
</dbReference>
<sequence>MRVRELHAAEAGHAVDTVFDGLSPRSRYLRFHAPVPRLTASMRRRLTDLDGYRKAAVVAECRGTPIGIARLIATGDDTAEIALAVVDPWQRKGVGTELIAALVRLGTDLRYAELHGDVLGENEAMLGLVARAFLGARLTREDDDVIRVSYPLNYQLTHEELVADLRW</sequence>
<evidence type="ECO:0000313" key="3">
    <source>
        <dbReference type="Proteomes" id="UP000241118"/>
    </source>
</evidence>
<dbReference type="Gene3D" id="3.40.630.30">
    <property type="match status" value="1"/>
</dbReference>
<protein>
    <submittedName>
        <fullName evidence="2">Acetyltransferase (GNAT) family protein</fullName>
    </submittedName>
</protein>
<dbReference type="RefSeq" id="WP_106613265.1">
    <property type="nucleotide sequence ID" value="NZ_PYAX01000001.1"/>
</dbReference>
<comment type="caution">
    <text evidence="2">The sequence shown here is derived from an EMBL/GenBank/DDBJ whole genome shotgun (WGS) entry which is preliminary data.</text>
</comment>